<dbReference type="PANTHER" id="PTHR43298">
    <property type="entry name" value="MULTIDRUG RESISTANCE PROTEIN NORM-RELATED"/>
    <property type="match status" value="1"/>
</dbReference>
<evidence type="ECO:0000256" key="7">
    <source>
        <dbReference type="ARBA" id="ARBA00023065"/>
    </source>
</evidence>
<evidence type="ECO:0000313" key="11">
    <source>
        <dbReference type="EMBL" id="MCP9762399.1"/>
    </source>
</evidence>
<dbReference type="GO" id="GO:0006811">
    <property type="term" value="P:monoatomic ion transport"/>
    <property type="evidence" value="ECO:0007669"/>
    <property type="project" value="UniProtKB-KW"/>
</dbReference>
<dbReference type="GO" id="GO:0005886">
    <property type="term" value="C:plasma membrane"/>
    <property type="evidence" value="ECO:0007669"/>
    <property type="project" value="UniProtKB-SubCell"/>
</dbReference>
<feature type="transmembrane region" description="Helical" evidence="10">
    <location>
        <begin position="416"/>
        <end position="437"/>
    </location>
</feature>
<evidence type="ECO:0000256" key="10">
    <source>
        <dbReference type="SAM" id="Phobius"/>
    </source>
</evidence>
<keyword evidence="2" id="KW-0813">Transport</keyword>
<dbReference type="NCBIfam" id="TIGR00797">
    <property type="entry name" value="matE"/>
    <property type="match status" value="1"/>
</dbReference>
<gene>
    <name evidence="11" type="ORF">EGI31_05495</name>
</gene>
<dbReference type="EMBL" id="RJUF01000009">
    <property type="protein sequence ID" value="MCP9762399.1"/>
    <property type="molecule type" value="Genomic_DNA"/>
</dbReference>
<keyword evidence="12" id="KW-1185">Reference proteome</keyword>
<proteinExistence type="predicted"/>
<dbReference type="GO" id="GO:0042910">
    <property type="term" value="F:xenobiotic transmembrane transporter activity"/>
    <property type="evidence" value="ECO:0007669"/>
    <property type="project" value="InterPro"/>
</dbReference>
<feature type="transmembrane region" description="Helical" evidence="10">
    <location>
        <begin position="319"/>
        <end position="342"/>
    </location>
</feature>
<dbReference type="PANTHER" id="PTHR43298:SF2">
    <property type="entry name" value="FMN_FAD EXPORTER YEEO-RELATED"/>
    <property type="match status" value="1"/>
</dbReference>
<feature type="transmembrane region" description="Helical" evidence="10">
    <location>
        <begin position="244"/>
        <end position="267"/>
    </location>
</feature>
<sequence>MFTTDLKKEIRLTLKLAIPIIVGQLGVVMMAITDNIMVGRFLGKVELGAAGIANSIAYLIASLAIGGMSVVAPMVSKCAAEKDEKALKELFISTLCVAGIFCVVLSGVGVWIYSNFEIFQQSSIINQTAPSFLLYILASNIPLFLFLGLKQFADGLSKPKVAMVITAMGLFVNAFGNYVLINGAWGFPKLGFDGAAISTFLTRLVMLVLLFLYLRYSTTFLGVFRRMNLKVNFSLTKEILFRSIPGGFQFFFEIAAFSTAIIMMGWISETALAAHQIAINIASSTYMMATGFSFAGGIRVGEAWGKRSIKGIKLAGFSAYFLVFLFMSLCSVLILAFDQFLLKLYIDDLEVIKIALPLLSIAAFFQLSDGIQVVGLGVLRGLADIKLPTIITFVAYWVVALPLGYLLGFTFGFASIGIWLGLLAGLTVSAVFLYFRFRKLTKTHALRKKFGETN</sequence>
<keyword evidence="8 10" id="KW-0472">Membrane</keyword>
<reference evidence="11 12" key="1">
    <citation type="submission" date="2018-11" db="EMBL/GenBank/DDBJ databases">
        <title>Novel bacteria species description.</title>
        <authorList>
            <person name="Han J.-H."/>
        </authorList>
    </citation>
    <scope>NUCLEOTIDE SEQUENCE [LARGE SCALE GENOMIC DNA]</scope>
    <source>
        <strain evidence="11 12">KCTC23259</strain>
    </source>
</reference>
<feature type="transmembrane region" description="Helical" evidence="10">
    <location>
        <begin position="52"/>
        <end position="75"/>
    </location>
</feature>
<keyword evidence="6 10" id="KW-1133">Transmembrane helix</keyword>
<organism evidence="11 12">
    <name type="scientific">Lacihabitans soyangensis</name>
    <dbReference type="NCBI Taxonomy" id="869394"/>
    <lineage>
        <taxon>Bacteria</taxon>
        <taxon>Pseudomonadati</taxon>
        <taxon>Bacteroidota</taxon>
        <taxon>Cytophagia</taxon>
        <taxon>Cytophagales</taxon>
        <taxon>Leadbetterellaceae</taxon>
        <taxon>Lacihabitans</taxon>
    </lineage>
</organism>
<evidence type="ECO:0000256" key="6">
    <source>
        <dbReference type="ARBA" id="ARBA00022989"/>
    </source>
</evidence>
<evidence type="ECO:0000256" key="2">
    <source>
        <dbReference type="ARBA" id="ARBA00022448"/>
    </source>
</evidence>
<feature type="transmembrane region" description="Helical" evidence="10">
    <location>
        <begin position="12"/>
        <end position="32"/>
    </location>
</feature>
<keyword evidence="3" id="KW-0050">Antiport</keyword>
<keyword evidence="7" id="KW-0406">Ion transport</keyword>
<dbReference type="InterPro" id="IPR002528">
    <property type="entry name" value="MATE_fam"/>
</dbReference>
<dbReference type="Proteomes" id="UP001204144">
    <property type="component" value="Unassembled WGS sequence"/>
</dbReference>
<feature type="transmembrane region" description="Helical" evidence="10">
    <location>
        <begin position="161"/>
        <end position="180"/>
    </location>
</feature>
<evidence type="ECO:0000313" key="12">
    <source>
        <dbReference type="Proteomes" id="UP001204144"/>
    </source>
</evidence>
<accession>A0AAE3KSB2</accession>
<dbReference type="InterPro" id="IPR048279">
    <property type="entry name" value="MdtK-like"/>
</dbReference>
<protein>
    <recommendedName>
        <fullName evidence="9">Multidrug-efflux transporter</fullName>
    </recommendedName>
</protein>
<feature type="transmembrane region" description="Helical" evidence="10">
    <location>
        <begin position="354"/>
        <end position="378"/>
    </location>
</feature>
<feature type="transmembrane region" description="Helical" evidence="10">
    <location>
        <begin position="390"/>
        <end position="410"/>
    </location>
</feature>
<dbReference type="CDD" id="cd13131">
    <property type="entry name" value="MATE_NorM_like"/>
    <property type="match status" value="1"/>
</dbReference>
<dbReference type="AlphaFoldDB" id="A0AAE3KSB2"/>
<name>A0AAE3KSB2_9BACT</name>
<feature type="transmembrane region" description="Helical" evidence="10">
    <location>
        <begin position="87"/>
        <end position="112"/>
    </location>
</feature>
<evidence type="ECO:0000256" key="1">
    <source>
        <dbReference type="ARBA" id="ARBA00004651"/>
    </source>
</evidence>
<comment type="subcellular location">
    <subcellularLocation>
        <location evidence="1">Cell membrane</location>
        <topology evidence="1">Multi-pass membrane protein</topology>
    </subcellularLocation>
</comment>
<evidence type="ECO:0000256" key="4">
    <source>
        <dbReference type="ARBA" id="ARBA00022475"/>
    </source>
</evidence>
<dbReference type="Pfam" id="PF01554">
    <property type="entry name" value="MatE"/>
    <property type="match status" value="2"/>
</dbReference>
<keyword evidence="4" id="KW-1003">Cell membrane</keyword>
<keyword evidence="5 10" id="KW-0812">Transmembrane</keyword>
<feature type="transmembrane region" description="Helical" evidence="10">
    <location>
        <begin position="132"/>
        <end position="149"/>
    </location>
</feature>
<evidence type="ECO:0000256" key="3">
    <source>
        <dbReference type="ARBA" id="ARBA00022449"/>
    </source>
</evidence>
<dbReference type="InterPro" id="IPR050222">
    <property type="entry name" value="MATE_MdtK"/>
</dbReference>
<comment type="caution">
    <text evidence="11">The sequence shown here is derived from an EMBL/GenBank/DDBJ whole genome shotgun (WGS) entry which is preliminary data.</text>
</comment>
<evidence type="ECO:0000256" key="8">
    <source>
        <dbReference type="ARBA" id="ARBA00023136"/>
    </source>
</evidence>
<evidence type="ECO:0000256" key="9">
    <source>
        <dbReference type="ARBA" id="ARBA00031636"/>
    </source>
</evidence>
<feature type="transmembrane region" description="Helical" evidence="10">
    <location>
        <begin position="200"/>
        <end position="224"/>
    </location>
</feature>
<dbReference type="RefSeq" id="WP_255036163.1">
    <property type="nucleotide sequence ID" value="NZ_RJUF01000009.1"/>
</dbReference>
<feature type="transmembrane region" description="Helical" evidence="10">
    <location>
        <begin position="273"/>
        <end position="298"/>
    </location>
</feature>
<evidence type="ECO:0000256" key="5">
    <source>
        <dbReference type="ARBA" id="ARBA00022692"/>
    </source>
</evidence>
<dbReference type="PIRSF" id="PIRSF006603">
    <property type="entry name" value="DinF"/>
    <property type="match status" value="1"/>
</dbReference>
<dbReference type="GO" id="GO:0015297">
    <property type="term" value="F:antiporter activity"/>
    <property type="evidence" value="ECO:0007669"/>
    <property type="project" value="UniProtKB-KW"/>
</dbReference>